<dbReference type="Pfam" id="PF09826">
    <property type="entry name" value="Beta_propel"/>
    <property type="match status" value="1"/>
</dbReference>
<sequence>MHTLQMHTFKLLATTVSVIALSACGGGSSSGGTNGGSSSGASSSGGSQVQLTVATQSKLKRATSGELETHIKNGISYQVYDQFVAWEAVDDAIATPEAAPQSDSDGSSGSSSGSGNYSSTNTYVVGVDEGDYLKYDGDYLYTVQYGEYYNDPTKVRILASSPSDASASLVSEIELDSYATPSLYLVDNGDAAGSNLLALSSEANYYSVEPFIDVDVEATSLPYYTSHSAVKANLYDLADPANPALDFALEIDGYLQTSRKVGDYLYLVLNHNTSLIYYELHEAENEGSDKNSYNQKTLDELLPHYTINGGTPQPLLTGDDCYVPSDITANHGYHSLVSVVAINLAEQAITSSTCINSPVEGIYMTPTSLYVGANSWYTSQLDAPVRQESGNGADVAVSPEPSQYYSVVHKFTVADGAVTYRATGAVEGQVNWYQAGFFVNENSDYLRVISSDTWSGVTYPHKLTVLKDTGENNDLIQVAQIPNAEQPAPIGKPGEEIYGTRFVNDRAYIVTFMRTDPLYVVDLTNNEAPAITGELEIPGFSSYLHSVSDNYLLGVGYNVDPDSPWAQRSGVKVSLYDVSDITNPTEINNYIIGSKGSDTAATHDLHALTFLQTNDDTLRFTLPISKSENYNWQGTNLELFEVNNITTSAGLNHAGSISPTSASNAYSYWSDRAALHDDTVYYSHNGNIWSAFWQTPSQANGPQ</sequence>
<keyword evidence="2" id="KW-0732">Signal</keyword>
<feature type="compositionally biased region" description="Low complexity" evidence="1">
    <location>
        <begin position="102"/>
        <end position="119"/>
    </location>
</feature>
<accession>A0AAW7X6V8</accession>
<proteinExistence type="predicted"/>
<dbReference type="AlphaFoldDB" id="A0AAW7X6V8"/>
<feature type="chain" id="PRO_5043409464" evidence="2">
    <location>
        <begin position="23"/>
        <end position="703"/>
    </location>
</feature>
<evidence type="ECO:0000313" key="3">
    <source>
        <dbReference type="EMBL" id="MDO6422119.1"/>
    </source>
</evidence>
<comment type="caution">
    <text evidence="3">The sequence shown here is derived from an EMBL/GenBank/DDBJ whole genome shotgun (WGS) entry which is preliminary data.</text>
</comment>
<evidence type="ECO:0000256" key="2">
    <source>
        <dbReference type="SAM" id="SignalP"/>
    </source>
</evidence>
<organism evidence="3 4">
    <name type="scientific">Saccharophagus degradans</name>
    <dbReference type="NCBI Taxonomy" id="86304"/>
    <lineage>
        <taxon>Bacteria</taxon>
        <taxon>Pseudomonadati</taxon>
        <taxon>Pseudomonadota</taxon>
        <taxon>Gammaproteobacteria</taxon>
        <taxon>Cellvibrionales</taxon>
        <taxon>Cellvibrionaceae</taxon>
        <taxon>Saccharophagus</taxon>
    </lineage>
</organism>
<dbReference type="Proteomes" id="UP001169760">
    <property type="component" value="Unassembled WGS sequence"/>
</dbReference>
<dbReference type="RefSeq" id="WP_216062533.1">
    <property type="nucleotide sequence ID" value="NZ_JAHKPP010000002.1"/>
</dbReference>
<gene>
    <name evidence="3" type="ORF">Q4521_06515</name>
</gene>
<evidence type="ECO:0000256" key="1">
    <source>
        <dbReference type="SAM" id="MobiDB-lite"/>
    </source>
</evidence>
<name>A0AAW7X6V8_9GAMM</name>
<reference evidence="3" key="1">
    <citation type="submission" date="2023-07" db="EMBL/GenBank/DDBJ databases">
        <title>Genome content predicts the carbon catabolic preferences of heterotrophic bacteria.</title>
        <authorList>
            <person name="Gralka M."/>
        </authorList>
    </citation>
    <scope>NUCLEOTIDE SEQUENCE</scope>
    <source>
        <strain evidence="3">I3M17_2</strain>
    </source>
</reference>
<dbReference type="EMBL" id="JAUOPB010000004">
    <property type="protein sequence ID" value="MDO6422119.1"/>
    <property type="molecule type" value="Genomic_DNA"/>
</dbReference>
<feature type="signal peptide" evidence="2">
    <location>
        <begin position="1"/>
        <end position="22"/>
    </location>
</feature>
<feature type="region of interest" description="Disordered" evidence="1">
    <location>
        <begin position="96"/>
        <end position="119"/>
    </location>
</feature>
<protein>
    <submittedName>
        <fullName evidence="3">Beta-propeller domain-containing protein</fullName>
    </submittedName>
</protein>
<evidence type="ECO:0000313" key="4">
    <source>
        <dbReference type="Proteomes" id="UP001169760"/>
    </source>
</evidence>
<dbReference type="InterPro" id="IPR019198">
    <property type="entry name" value="Beta_propeller_containing"/>
</dbReference>